<gene>
    <name evidence="1" type="ORF">BXZ70DRAFT_633795</name>
</gene>
<dbReference type="EMBL" id="JAEVFJ010000052">
    <property type="protein sequence ID" value="KAH8081309.1"/>
    <property type="molecule type" value="Genomic_DNA"/>
</dbReference>
<name>A0A8K0XKE9_9AGAR</name>
<evidence type="ECO:0000313" key="2">
    <source>
        <dbReference type="Proteomes" id="UP000813824"/>
    </source>
</evidence>
<accession>A0A8K0XKE9</accession>
<dbReference type="Proteomes" id="UP000813824">
    <property type="component" value="Unassembled WGS sequence"/>
</dbReference>
<protein>
    <submittedName>
        <fullName evidence="1">Uncharacterized protein</fullName>
    </submittedName>
</protein>
<sequence>MQQLCYCEQRTNEGTVASFISMKGLANQVTLIGGFLRGTQVASSESDNHWHRHPSFVLSVLACHHLFQVALSDMFTSDGSTRSYPPFTFFQRFDLSQCETFMLAFSMNAARRRRYHSWPTGQGDAGHRRVEPDYIESWGQQWALCASFSSDYSRSMKAPHVCSFQFGTPPSQLQLDHLLFRPHQPPVLPPHPLFAHGFSQPPEDYAEQRFEWQSGCGNATPSKRT</sequence>
<comment type="caution">
    <text evidence="1">The sequence shown here is derived from an EMBL/GenBank/DDBJ whole genome shotgun (WGS) entry which is preliminary data.</text>
</comment>
<organism evidence="1 2">
    <name type="scientific">Cristinia sonorae</name>
    <dbReference type="NCBI Taxonomy" id="1940300"/>
    <lineage>
        <taxon>Eukaryota</taxon>
        <taxon>Fungi</taxon>
        <taxon>Dikarya</taxon>
        <taxon>Basidiomycota</taxon>
        <taxon>Agaricomycotina</taxon>
        <taxon>Agaricomycetes</taxon>
        <taxon>Agaricomycetidae</taxon>
        <taxon>Agaricales</taxon>
        <taxon>Pleurotineae</taxon>
        <taxon>Stephanosporaceae</taxon>
        <taxon>Cristinia</taxon>
    </lineage>
</organism>
<keyword evidence="2" id="KW-1185">Reference proteome</keyword>
<reference evidence="1" key="1">
    <citation type="journal article" date="2021" name="New Phytol.">
        <title>Evolutionary innovations through gain and loss of genes in the ectomycorrhizal Boletales.</title>
        <authorList>
            <person name="Wu G."/>
            <person name="Miyauchi S."/>
            <person name="Morin E."/>
            <person name="Kuo A."/>
            <person name="Drula E."/>
            <person name="Varga T."/>
            <person name="Kohler A."/>
            <person name="Feng B."/>
            <person name="Cao Y."/>
            <person name="Lipzen A."/>
            <person name="Daum C."/>
            <person name="Hundley H."/>
            <person name="Pangilinan J."/>
            <person name="Johnson J."/>
            <person name="Barry K."/>
            <person name="LaButti K."/>
            <person name="Ng V."/>
            <person name="Ahrendt S."/>
            <person name="Min B."/>
            <person name="Choi I.G."/>
            <person name="Park H."/>
            <person name="Plett J.M."/>
            <person name="Magnuson J."/>
            <person name="Spatafora J.W."/>
            <person name="Nagy L.G."/>
            <person name="Henrissat B."/>
            <person name="Grigoriev I.V."/>
            <person name="Yang Z.L."/>
            <person name="Xu J."/>
            <person name="Martin F.M."/>
        </authorList>
    </citation>
    <scope>NUCLEOTIDE SEQUENCE</scope>
    <source>
        <strain evidence="1">KKN 215</strain>
    </source>
</reference>
<dbReference type="AlphaFoldDB" id="A0A8K0XKE9"/>
<evidence type="ECO:0000313" key="1">
    <source>
        <dbReference type="EMBL" id="KAH8081309.1"/>
    </source>
</evidence>
<proteinExistence type="predicted"/>